<evidence type="ECO:0000256" key="3">
    <source>
        <dbReference type="ARBA" id="ARBA00023274"/>
    </source>
</evidence>
<dbReference type="FunFam" id="3.90.1170.10:FF:000001">
    <property type="entry name" value="50S ribosomal protein L16"/>
    <property type="match status" value="1"/>
</dbReference>
<dbReference type="RefSeq" id="YP_009532767.1">
    <property type="nucleotide sequence ID" value="NC_039766.1"/>
</dbReference>
<comment type="subunit">
    <text evidence="4 6">Part of the 50S ribosomal subunit.</text>
</comment>
<dbReference type="GO" id="GO:0019843">
    <property type="term" value="F:rRNA binding"/>
    <property type="evidence" value="ECO:0007669"/>
    <property type="project" value="InterPro"/>
</dbReference>
<dbReference type="AlphaFoldDB" id="A0A386B0U1"/>
<evidence type="ECO:0000313" key="7">
    <source>
        <dbReference type="EMBL" id="AYC65307.1"/>
    </source>
</evidence>
<dbReference type="Pfam" id="PF00252">
    <property type="entry name" value="Ribosomal_L16"/>
    <property type="match status" value="1"/>
</dbReference>
<reference evidence="7" key="1">
    <citation type="submission" date="2018-07" db="EMBL/GenBank/DDBJ databases">
        <authorList>
            <person name="Quirk P.G."/>
            <person name="Krulwich T.A."/>
        </authorList>
    </citation>
    <scope>NUCLEOTIDE SEQUENCE</scope>
</reference>
<dbReference type="PANTHER" id="PTHR12220">
    <property type="entry name" value="50S/60S RIBOSOMAL PROTEIN L16"/>
    <property type="match status" value="1"/>
</dbReference>
<comment type="subcellular location">
    <subcellularLocation>
        <location evidence="4 6">Plastid</location>
        <location evidence="4 6">Chloroplast</location>
    </subcellularLocation>
</comment>
<dbReference type="GO" id="GO:0009507">
    <property type="term" value="C:chloroplast"/>
    <property type="evidence" value="ECO:0007669"/>
    <property type="project" value="UniProtKB-SubCell"/>
</dbReference>
<dbReference type="HAMAP" id="MF_01342">
    <property type="entry name" value="Ribosomal_uL16"/>
    <property type="match status" value="1"/>
</dbReference>
<reference evidence="7" key="2">
    <citation type="journal article" date="2019" name="Mol. Phylogenet. Evol.">
        <title>Reassessment of the classification of bryopsidales (chlorophyta) based on chloroplast phylogenomic analyses.</title>
        <authorList>
            <person name="Cremen M.C."/>
            <person name="Leliaert F."/>
            <person name="West J."/>
            <person name="Lam D.W."/>
            <person name="Shimada S."/>
            <person name="Lopez-Bautista J.M."/>
            <person name="Verbruggen H."/>
        </authorList>
    </citation>
    <scope>NUCLEOTIDE SEQUENCE</scope>
</reference>
<evidence type="ECO:0000256" key="4">
    <source>
        <dbReference type="HAMAP-Rule" id="MF_01342"/>
    </source>
</evidence>
<proteinExistence type="inferred from homology"/>
<dbReference type="PRINTS" id="PR00060">
    <property type="entry name" value="RIBOSOMALL16"/>
</dbReference>
<keyword evidence="6 7" id="KW-0934">Plastid</keyword>
<geneLocation type="chloroplast" evidence="7"/>
<accession>A0A386B0U1</accession>
<dbReference type="SUPFAM" id="SSF54686">
    <property type="entry name" value="Ribosomal protein L16p/L10e"/>
    <property type="match status" value="1"/>
</dbReference>
<dbReference type="PROSITE" id="PS00701">
    <property type="entry name" value="RIBOSOMAL_L16_2"/>
    <property type="match status" value="1"/>
</dbReference>
<sequence>MFQPKRTKYRKMHRGKLRGIAKKGNYLKFGKFGLQALEPIWLTTRQIEAARRVITRYTKRDGKLWIRLCADKPITCRAAETRMGSGKGMPEFWVCVIKPGKILYELDEIPYSVAKKALLNASTKLPIKTKFITCI</sequence>
<name>A0A386B0U1_9CHLO</name>
<keyword evidence="3 4" id="KW-0687">Ribonucleoprotein</keyword>
<comment type="similarity">
    <text evidence="1 4 5">Belongs to the universal ribosomal protein uL16 family.</text>
</comment>
<dbReference type="GeneID" id="38334315"/>
<protein>
    <recommendedName>
        <fullName evidence="4">Large ribosomal subunit protein uL16c</fullName>
    </recommendedName>
</protein>
<keyword evidence="6 7" id="KW-0150">Chloroplast</keyword>
<dbReference type="Gene3D" id="3.90.1170.10">
    <property type="entry name" value="Ribosomal protein L10e/L16"/>
    <property type="match status" value="1"/>
</dbReference>
<dbReference type="GO" id="GO:0005762">
    <property type="term" value="C:mitochondrial large ribosomal subunit"/>
    <property type="evidence" value="ECO:0007669"/>
    <property type="project" value="TreeGrafter"/>
</dbReference>
<dbReference type="PANTHER" id="PTHR12220:SF13">
    <property type="entry name" value="LARGE RIBOSOMAL SUBUNIT PROTEIN UL16M"/>
    <property type="match status" value="1"/>
</dbReference>
<dbReference type="InterPro" id="IPR047873">
    <property type="entry name" value="Ribosomal_uL16"/>
</dbReference>
<evidence type="ECO:0000256" key="1">
    <source>
        <dbReference type="ARBA" id="ARBA00008931"/>
    </source>
</evidence>
<dbReference type="InterPro" id="IPR016180">
    <property type="entry name" value="Ribosomal_uL16_dom"/>
</dbReference>
<dbReference type="InterPro" id="IPR036920">
    <property type="entry name" value="Ribosomal_uL16_sf"/>
</dbReference>
<gene>
    <name evidence="4 7" type="primary">rpl16</name>
</gene>
<dbReference type="EMBL" id="MH591108">
    <property type="protein sequence ID" value="AYC65307.1"/>
    <property type="molecule type" value="Genomic_DNA"/>
</dbReference>
<evidence type="ECO:0000256" key="5">
    <source>
        <dbReference type="RuleBase" id="RU004413"/>
    </source>
</evidence>
<keyword evidence="2 4" id="KW-0689">Ribosomal protein</keyword>
<dbReference type="GO" id="GO:0032543">
    <property type="term" value="P:mitochondrial translation"/>
    <property type="evidence" value="ECO:0007669"/>
    <property type="project" value="TreeGrafter"/>
</dbReference>
<evidence type="ECO:0000256" key="6">
    <source>
        <dbReference type="RuleBase" id="RU004415"/>
    </source>
</evidence>
<dbReference type="InterPro" id="IPR000114">
    <property type="entry name" value="Ribosomal_uL16_bact-type"/>
</dbReference>
<dbReference type="InterPro" id="IPR020798">
    <property type="entry name" value="Ribosomal_uL16_CS"/>
</dbReference>
<dbReference type="GO" id="GO:0003735">
    <property type="term" value="F:structural constituent of ribosome"/>
    <property type="evidence" value="ECO:0007669"/>
    <property type="project" value="InterPro"/>
</dbReference>
<evidence type="ECO:0000256" key="2">
    <source>
        <dbReference type="ARBA" id="ARBA00022980"/>
    </source>
</evidence>
<dbReference type="CDD" id="cd01433">
    <property type="entry name" value="Ribosomal_L16_L10e"/>
    <property type="match status" value="1"/>
</dbReference>
<dbReference type="NCBIfam" id="TIGR01164">
    <property type="entry name" value="rplP_bact"/>
    <property type="match status" value="1"/>
</dbReference>
<organism evidence="7">
    <name type="scientific">Pedobesia claviformis</name>
    <dbReference type="NCBI Taxonomy" id="2364088"/>
    <lineage>
        <taxon>Eukaryota</taxon>
        <taxon>Viridiplantae</taxon>
        <taxon>Chlorophyta</taxon>
        <taxon>core chlorophytes</taxon>
        <taxon>Ulvophyceae</taxon>
        <taxon>TCBD clade</taxon>
        <taxon>Bryopsidales</taxon>
        <taxon>Bryopsidineae</taxon>
        <taxon>Derbesiaceae</taxon>
        <taxon>Pedobesia</taxon>
    </lineage>
</organism>